<dbReference type="GO" id="GO:0005524">
    <property type="term" value="F:ATP binding"/>
    <property type="evidence" value="ECO:0007669"/>
    <property type="project" value="UniProtKB-KW"/>
</dbReference>
<dbReference type="InterPro" id="IPR029056">
    <property type="entry name" value="Ribokinase-like"/>
</dbReference>
<dbReference type="STRING" id="314256.OG2516_13816"/>
<dbReference type="PANTHER" id="PTHR46566">
    <property type="entry name" value="1-PHOSPHOFRUCTOKINASE-RELATED"/>
    <property type="match status" value="1"/>
</dbReference>
<evidence type="ECO:0000256" key="4">
    <source>
        <dbReference type="ARBA" id="ARBA00022777"/>
    </source>
</evidence>
<dbReference type="InterPro" id="IPR002173">
    <property type="entry name" value="Carboh/pur_kinase_PfkB_CS"/>
</dbReference>
<dbReference type="AlphaFoldDB" id="Q2CA76"/>
<dbReference type="Pfam" id="PF00294">
    <property type="entry name" value="PfkB"/>
    <property type="match status" value="1"/>
</dbReference>
<keyword evidence="9" id="KW-1185">Reference proteome</keyword>
<comment type="caution">
    <text evidence="8">The sequence shown here is derived from an EMBL/GenBank/DDBJ whole genome shotgun (WGS) entry which is preliminary data.</text>
</comment>
<keyword evidence="2 6" id="KW-0808">Transferase</keyword>
<evidence type="ECO:0000313" key="9">
    <source>
        <dbReference type="Proteomes" id="UP000003635"/>
    </source>
</evidence>
<dbReference type="PIRSF" id="PIRSF000535">
    <property type="entry name" value="1PFK/6PFK/LacC"/>
    <property type="match status" value="1"/>
</dbReference>
<sequence length="315" mass="32592">MRDILTVTLNPALDLATEVAHVQPNVKLRCGPPDLDPGGGGLNVARAIHQLGGSARCFVALGGDTGQSLLNLLTRAGLTPVVHDAPGETRQSLAVSDLETNDQFRFMLPGPEWSRADIDGARKALLDAATGDGFLVLSGSGPAGAAPDLYARICEDFAGTGEEIILDTSGPALAHLAAGQAKPPFVLRMDQHEAEELARRPLASRADSAAFARSLVERGAARLVIVARGADGSTMADAERKLHVTAAPVRVNSKVGAGDSFVGGFTMALARGGSVEAALSHGAAAASAAVMTPGTQLCHREDMERLLPECRVSEL</sequence>
<dbReference type="NCBIfam" id="TIGR03168">
    <property type="entry name" value="1-PFK"/>
    <property type="match status" value="1"/>
</dbReference>
<comment type="similarity">
    <text evidence="1 6">Belongs to the carbohydrate kinase PfkB family.</text>
</comment>
<gene>
    <name evidence="8" type="ORF">OG2516_13816</name>
</gene>
<dbReference type="Proteomes" id="UP000003635">
    <property type="component" value="Unassembled WGS sequence"/>
</dbReference>
<dbReference type="eggNOG" id="COG1105">
    <property type="taxonomic scope" value="Bacteria"/>
</dbReference>
<dbReference type="OrthoDB" id="9801219at2"/>
<protein>
    <recommendedName>
        <fullName evidence="6">Phosphofructokinase</fullName>
    </recommendedName>
</protein>
<evidence type="ECO:0000256" key="3">
    <source>
        <dbReference type="ARBA" id="ARBA00022741"/>
    </source>
</evidence>
<dbReference type="RefSeq" id="WP_007256279.1">
    <property type="nucleotide sequence ID" value="NZ_CH724108.1"/>
</dbReference>
<evidence type="ECO:0000256" key="1">
    <source>
        <dbReference type="ARBA" id="ARBA00010688"/>
    </source>
</evidence>
<dbReference type="EMBL" id="AAOT01000059">
    <property type="protein sequence ID" value="EAR49569.1"/>
    <property type="molecule type" value="Genomic_DNA"/>
</dbReference>
<name>Q2CA76_OCEGH</name>
<dbReference type="SUPFAM" id="SSF53613">
    <property type="entry name" value="Ribokinase-like"/>
    <property type="match status" value="1"/>
</dbReference>
<dbReference type="PANTHER" id="PTHR46566:SF2">
    <property type="entry name" value="ATP-DEPENDENT 6-PHOSPHOFRUCTOKINASE ISOZYME 2"/>
    <property type="match status" value="1"/>
</dbReference>
<feature type="domain" description="Carbohydrate kinase PfkB" evidence="7">
    <location>
        <begin position="17"/>
        <end position="298"/>
    </location>
</feature>
<dbReference type="InterPro" id="IPR017583">
    <property type="entry name" value="Tagatose/fructose_Pkinase"/>
</dbReference>
<dbReference type="GO" id="GO:0005829">
    <property type="term" value="C:cytosol"/>
    <property type="evidence" value="ECO:0007669"/>
    <property type="project" value="TreeGrafter"/>
</dbReference>
<keyword evidence="5" id="KW-0067">ATP-binding</keyword>
<organism evidence="8 9">
    <name type="scientific">Oceanicola granulosus (strain ATCC BAA-861 / DSM 15982 / KCTC 12143 / HTCC2516)</name>
    <dbReference type="NCBI Taxonomy" id="314256"/>
    <lineage>
        <taxon>Bacteria</taxon>
        <taxon>Pseudomonadati</taxon>
        <taxon>Pseudomonadota</taxon>
        <taxon>Alphaproteobacteria</taxon>
        <taxon>Rhodobacterales</taxon>
        <taxon>Roseobacteraceae</taxon>
        <taxon>Oceanicola</taxon>
    </lineage>
</organism>
<dbReference type="Gene3D" id="3.40.1190.20">
    <property type="match status" value="1"/>
</dbReference>
<evidence type="ECO:0000256" key="6">
    <source>
        <dbReference type="PIRNR" id="PIRNR000535"/>
    </source>
</evidence>
<keyword evidence="3" id="KW-0547">Nucleotide-binding</keyword>
<proteinExistence type="inferred from homology"/>
<evidence type="ECO:0000256" key="5">
    <source>
        <dbReference type="ARBA" id="ARBA00022840"/>
    </source>
</evidence>
<dbReference type="HOGENOM" id="CLU_050013_0_2_5"/>
<dbReference type="PROSITE" id="PS00583">
    <property type="entry name" value="PFKB_KINASES_1"/>
    <property type="match status" value="1"/>
</dbReference>
<keyword evidence="4 8" id="KW-0418">Kinase</keyword>
<dbReference type="InterPro" id="IPR011611">
    <property type="entry name" value="PfkB_dom"/>
</dbReference>
<evidence type="ECO:0000313" key="8">
    <source>
        <dbReference type="EMBL" id="EAR49569.1"/>
    </source>
</evidence>
<evidence type="ECO:0000256" key="2">
    <source>
        <dbReference type="ARBA" id="ARBA00022679"/>
    </source>
</evidence>
<reference evidence="8 9" key="1">
    <citation type="journal article" date="2010" name="J. Bacteriol.">
        <title>Genome sequences of Oceanicola granulosus HTCC2516(T) and Oceanicola batsensis HTCC2597(TDelta).</title>
        <authorList>
            <person name="Thrash J.C."/>
            <person name="Cho J.C."/>
            <person name="Vergin K.L."/>
            <person name="Giovannoni S.J."/>
        </authorList>
    </citation>
    <scope>NUCLEOTIDE SEQUENCE [LARGE SCALE GENOMIC DNA]</scope>
    <source>
        <strain evidence="9">ATCC BAA-861 / DSM 15982 / KCTC 12143 / HTCC2516</strain>
    </source>
</reference>
<dbReference type="GO" id="GO:0003872">
    <property type="term" value="F:6-phosphofructokinase activity"/>
    <property type="evidence" value="ECO:0007669"/>
    <property type="project" value="TreeGrafter"/>
</dbReference>
<accession>Q2CA76</accession>
<evidence type="ECO:0000259" key="7">
    <source>
        <dbReference type="Pfam" id="PF00294"/>
    </source>
</evidence>
<dbReference type="CDD" id="cd01164">
    <property type="entry name" value="FruK_PfkB_like"/>
    <property type="match status" value="1"/>
</dbReference>